<dbReference type="eggNOG" id="KOG0629">
    <property type="taxonomic scope" value="Eukaryota"/>
</dbReference>
<dbReference type="GO" id="GO:0016831">
    <property type="term" value="F:carboxy-lyase activity"/>
    <property type="evidence" value="ECO:0007669"/>
    <property type="project" value="UniProtKB-KW"/>
</dbReference>
<evidence type="ECO:0000313" key="3">
    <source>
        <dbReference type="EMBL" id="EJK75471.1"/>
    </source>
</evidence>
<dbReference type="PANTHER" id="PTHR46101:SF2">
    <property type="entry name" value="SERINE DECARBOXYLASE"/>
    <property type="match status" value="1"/>
</dbReference>
<comment type="similarity">
    <text evidence="1">Belongs to the group II decarboxylase family.</text>
</comment>
<keyword evidence="2" id="KW-0210">Decarboxylase</keyword>
<comment type="caution">
    <text evidence="3">The sequence shown here is derived from an EMBL/GenBank/DDBJ whole genome shotgun (WGS) entry which is preliminary data.</text>
</comment>
<evidence type="ECO:0000256" key="2">
    <source>
        <dbReference type="ARBA" id="ARBA00022793"/>
    </source>
</evidence>
<accession>K0TLN7</accession>
<gene>
    <name evidence="3" type="ORF">THAOC_02803</name>
</gene>
<dbReference type="SUPFAM" id="SSF53383">
    <property type="entry name" value="PLP-dependent transferases"/>
    <property type="match status" value="1"/>
</dbReference>
<name>K0TLN7_THAOC</name>
<dbReference type="InterPro" id="IPR015424">
    <property type="entry name" value="PyrdxlP-dep_Trfase"/>
</dbReference>
<organism evidence="3 4">
    <name type="scientific">Thalassiosira oceanica</name>
    <name type="common">Marine diatom</name>
    <dbReference type="NCBI Taxonomy" id="159749"/>
    <lineage>
        <taxon>Eukaryota</taxon>
        <taxon>Sar</taxon>
        <taxon>Stramenopiles</taxon>
        <taxon>Ochrophyta</taxon>
        <taxon>Bacillariophyta</taxon>
        <taxon>Coscinodiscophyceae</taxon>
        <taxon>Thalassiosirophycidae</taxon>
        <taxon>Thalassiosirales</taxon>
        <taxon>Thalassiosiraceae</taxon>
        <taxon>Thalassiosira</taxon>
    </lineage>
</organism>
<dbReference type="Gene3D" id="3.90.1150.10">
    <property type="entry name" value="Aspartate Aminotransferase, domain 1"/>
    <property type="match status" value="1"/>
</dbReference>
<protein>
    <submittedName>
        <fullName evidence="3">Uncharacterized protein</fullName>
    </submittedName>
</protein>
<dbReference type="PANTHER" id="PTHR46101">
    <property type="match status" value="1"/>
</dbReference>
<reference evidence="3 4" key="1">
    <citation type="journal article" date="2012" name="Genome Biol.">
        <title>Genome and low-iron response of an oceanic diatom adapted to chronic iron limitation.</title>
        <authorList>
            <person name="Lommer M."/>
            <person name="Specht M."/>
            <person name="Roy A.S."/>
            <person name="Kraemer L."/>
            <person name="Andreson R."/>
            <person name="Gutowska M.A."/>
            <person name="Wolf J."/>
            <person name="Bergner S.V."/>
            <person name="Schilhabel M.B."/>
            <person name="Klostermeier U.C."/>
            <person name="Beiko R.G."/>
            <person name="Rosenstiel P."/>
            <person name="Hippler M."/>
            <person name="Laroche J."/>
        </authorList>
    </citation>
    <scope>NUCLEOTIDE SEQUENCE [LARGE SCALE GENOMIC DNA]</scope>
    <source>
        <strain evidence="3 4">CCMP1005</strain>
    </source>
</reference>
<dbReference type="InterPro" id="IPR015422">
    <property type="entry name" value="PyrdxlP-dep_Trfase_small"/>
</dbReference>
<dbReference type="Proteomes" id="UP000266841">
    <property type="component" value="Unassembled WGS sequence"/>
</dbReference>
<evidence type="ECO:0000313" key="4">
    <source>
        <dbReference type="Proteomes" id="UP000266841"/>
    </source>
</evidence>
<evidence type="ECO:0000256" key="1">
    <source>
        <dbReference type="ARBA" id="ARBA00009533"/>
    </source>
</evidence>
<dbReference type="InterPro" id="IPR051151">
    <property type="entry name" value="Group_II_Decarboxylase"/>
</dbReference>
<proteinExistence type="inferred from homology"/>
<keyword evidence="4" id="KW-1185">Reference proteome</keyword>
<dbReference type="OrthoDB" id="2161780at2759"/>
<dbReference type="AlphaFoldDB" id="K0TLN7"/>
<dbReference type="EMBL" id="AGNL01002918">
    <property type="protein sequence ID" value="EJK75471.1"/>
    <property type="molecule type" value="Genomic_DNA"/>
</dbReference>
<sequence>METAQYLRDKITAAGLSCRLNELSCTVVLERPTDDALIKRWQLACEEDIAHVVVMPNVTRHKIDKFVEELVACAEEHGRMEPVRADGPLVKLQSSSWGGNYVAPHVGHFKEEF</sequence>
<keyword evidence="2" id="KW-0456">Lyase</keyword>